<dbReference type="FunFam" id="3.10.20.370:FF:000001">
    <property type="entry name" value="Retrovirus-related Pol polyprotein from transposon 17.6-like protein"/>
    <property type="match status" value="1"/>
</dbReference>
<evidence type="ECO:0000256" key="5">
    <source>
        <dbReference type="ARBA" id="ARBA00022801"/>
    </source>
</evidence>
<dbReference type="GO" id="GO:0015074">
    <property type="term" value="P:DNA integration"/>
    <property type="evidence" value="ECO:0007669"/>
    <property type="project" value="InterPro"/>
</dbReference>
<dbReference type="Pfam" id="PF17917">
    <property type="entry name" value="RT_RNaseH"/>
    <property type="match status" value="1"/>
</dbReference>
<dbReference type="InterPro" id="IPR041373">
    <property type="entry name" value="RT_RNaseH"/>
</dbReference>
<name>W4LM33_9BACT</name>
<dbReference type="Pfam" id="PF00078">
    <property type="entry name" value="RVT_1"/>
    <property type="match status" value="1"/>
</dbReference>
<dbReference type="Pfam" id="PF00665">
    <property type="entry name" value="rve"/>
    <property type="match status" value="1"/>
</dbReference>
<dbReference type="FunFam" id="3.30.70.270:FF:000020">
    <property type="entry name" value="Transposon Tf2-6 polyprotein-like Protein"/>
    <property type="match status" value="1"/>
</dbReference>
<dbReference type="PANTHER" id="PTHR37984:SF13">
    <property type="entry name" value="RIBONUCLEASE H"/>
    <property type="match status" value="1"/>
</dbReference>
<dbReference type="InterPro" id="IPR043128">
    <property type="entry name" value="Rev_trsase/Diguanyl_cyclase"/>
</dbReference>
<evidence type="ECO:0008006" key="11">
    <source>
        <dbReference type="Google" id="ProtNLM"/>
    </source>
</evidence>
<dbReference type="HOGENOM" id="CLU_000384_9_5_7"/>
<evidence type="ECO:0000256" key="6">
    <source>
        <dbReference type="ARBA" id="ARBA00022918"/>
    </source>
</evidence>
<keyword evidence="1" id="KW-0808">Transferase</keyword>
<dbReference type="Gene3D" id="3.30.420.10">
    <property type="entry name" value="Ribonuclease H-like superfamily/Ribonuclease H"/>
    <property type="match status" value="1"/>
</dbReference>
<feature type="domain" description="Reverse transcriptase" evidence="7">
    <location>
        <begin position="1"/>
        <end position="188"/>
    </location>
</feature>
<dbReference type="GO" id="GO:0016787">
    <property type="term" value="F:hydrolase activity"/>
    <property type="evidence" value="ECO:0007669"/>
    <property type="project" value="UniProtKB-KW"/>
</dbReference>
<dbReference type="Gene3D" id="3.30.70.270">
    <property type="match status" value="2"/>
</dbReference>
<dbReference type="Gene3D" id="3.10.20.370">
    <property type="match status" value="1"/>
</dbReference>
<dbReference type="PROSITE" id="PS50878">
    <property type="entry name" value="RT_POL"/>
    <property type="match status" value="1"/>
</dbReference>
<dbReference type="Gene3D" id="1.10.340.70">
    <property type="match status" value="1"/>
</dbReference>
<gene>
    <name evidence="9" type="ORF">ETSY2_42270</name>
</gene>
<keyword evidence="6" id="KW-0695">RNA-directed DNA polymerase</keyword>
<dbReference type="PROSITE" id="PS50994">
    <property type="entry name" value="INTEGRASE"/>
    <property type="match status" value="1"/>
</dbReference>
<accession>W4LM33</accession>
<feature type="domain" description="Integrase catalytic" evidence="8">
    <location>
        <begin position="558"/>
        <end position="656"/>
    </location>
</feature>
<dbReference type="PATRIC" id="fig|1429439.4.peg.7094"/>
<evidence type="ECO:0000256" key="2">
    <source>
        <dbReference type="ARBA" id="ARBA00022695"/>
    </source>
</evidence>
<dbReference type="InterPro" id="IPR041588">
    <property type="entry name" value="Integrase_H2C2"/>
</dbReference>
<evidence type="ECO:0000259" key="8">
    <source>
        <dbReference type="PROSITE" id="PS50994"/>
    </source>
</evidence>
<reference evidence="9 10" key="1">
    <citation type="journal article" date="2014" name="Nature">
        <title>An environmental bacterial taxon with a large and distinct metabolic repertoire.</title>
        <authorList>
            <person name="Wilson M.C."/>
            <person name="Mori T."/>
            <person name="Ruckert C."/>
            <person name="Uria A.R."/>
            <person name="Helf M.J."/>
            <person name="Takada K."/>
            <person name="Gernert C."/>
            <person name="Steffens U.A."/>
            <person name="Heycke N."/>
            <person name="Schmitt S."/>
            <person name="Rinke C."/>
            <person name="Helfrich E.J."/>
            <person name="Brachmann A.O."/>
            <person name="Gurgui C."/>
            <person name="Wakimoto T."/>
            <person name="Kracht M."/>
            <person name="Crusemann M."/>
            <person name="Hentschel U."/>
            <person name="Abe I."/>
            <person name="Matsunaga S."/>
            <person name="Kalinowski J."/>
            <person name="Takeyama H."/>
            <person name="Piel J."/>
        </authorList>
    </citation>
    <scope>NUCLEOTIDE SEQUENCE [LARGE SCALE GENOMIC DNA]</scope>
    <source>
        <strain evidence="10">TSY2</strain>
    </source>
</reference>
<evidence type="ECO:0000259" key="7">
    <source>
        <dbReference type="PROSITE" id="PS50878"/>
    </source>
</evidence>
<dbReference type="InterPro" id="IPR000477">
    <property type="entry name" value="RT_dom"/>
</dbReference>
<dbReference type="InterPro" id="IPR043502">
    <property type="entry name" value="DNA/RNA_pol_sf"/>
</dbReference>
<dbReference type="InterPro" id="IPR036397">
    <property type="entry name" value="RNaseH_sf"/>
</dbReference>
<comment type="caution">
    <text evidence="9">The sequence shown here is derived from an EMBL/GenBank/DDBJ whole genome shotgun (WGS) entry which is preliminary data.</text>
</comment>
<dbReference type="AlphaFoldDB" id="W4LM33"/>
<dbReference type="EMBL" id="AZHX01001914">
    <property type="protein sequence ID" value="ETW98760.1"/>
    <property type="molecule type" value="Genomic_DNA"/>
</dbReference>
<dbReference type="Gene3D" id="3.10.10.10">
    <property type="entry name" value="HIV Type 1 Reverse Transcriptase, subunit A, domain 1"/>
    <property type="match status" value="1"/>
</dbReference>
<evidence type="ECO:0000313" key="10">
    <source>
        <dbReference type="Proteomes" id="UP000019140"/>
    </source>
</evidence>
<dbReference type="CDD" id="cd01647">
    <property type="entry name" value="RT_LTR"/>
    <property type="match status" value="1"/>
</dbReference>
<dbReference type="SUPFAM" id="SSF56672">
    <property type="entry name" value="DNA/RNA polymerases"/>
    <property type="match status" value="1"/>
</dbReference>
<dbReference type="GO" id="GO:0003676">
    <property type="term" value="F:nucleic acid binding"/>
    <property type="evidence" value="ECO:0007669"/>
    <property type="project" value="InterPro"/>
</dbReference>
<evidence type="ECO:0000256" key="3">
    <source>
        <dbReference type="ARBA" id="ARBA00022722"/>
    </source>
</evidence>
<dbReference type="FunFam" id="1.10.340.70:FF:000003">
    <property type="entry name" value="Protein CBG25708"/>
    <property type="match status" value="1"/>
</dbReference>
<sequence>MDQALQRLVSEGTLEPVRFSEWAAPIVPVVKRDGSIRVCGDYKLTVNQAALVDTYPLPLVQDMFASLSNGKTFTKLDLAHAYQQLTLDADSRPYTTINTHKGLFQYTRLPFGVSAAPAIFQRTMESLLGDLPHVCIYLDDILVTGESESAHLQNLAAVLDRLETAGIRLKREKCSFMIPKVEYLGHCISADGIHPIPEKVRAVLEAPAPTDVSQLRSFLGMINYYGKFLPNLATLLRPLYDLLQTSKTWSWKSPQEQAFKKAKELLSTAPLLTHYESTRPLILSCDASPYGVGAVLSHRAEDNTERPVAYASRTLTAAEKKYAQLDKEALGIVFGVKHFHQYLYGRQFTILTDHKPLQYLLGETKGIPPMASARIQRWALMLSAYRYEIRYKPGADHANADGLSRLPLTNHIAEVPIPGDVLLLFRTLEGAPIRAAQIRQWTDTDPVLSRVRRNVLGGWVTSNDPELQPYQSRAAELSVEDGCVLWGSRVVIPAKGREGIVSILHEQHPGVTRIKRLARGYVWWPGIDKQLELAVRSCMQCQEHQRLPSKAPMHPWEWPERPWVRLHIDYAGPIKGKMVLVIVDSHSKWIEACVVSSATSSATIEKLQTVFATHGLPEVLVSDNATTFTSEEFESFVRRNGIRHVTSAPYHPASKG</sequence>
<keyword evidence="2" id="KW-0548">Nucleotidyltransferase</keyword>
<proteinExistence type="predicted"/>
<dbReference type="GO" id="GO:0004519">
    <property type="term" value="F:endonuclease activity"/>
    <property type="evidence" value="ECO:0007669"/>
    <property type="project" value="UniProtKB-KW"/>
</dbReference>
<evidence type="ECO:0000256" key="1">
    <source>
        <dbReference type="ARBA" id="ARBA00022679"/>
    </source>
</evidence>
<evidence type="ECO:0000256" key="4">
    <source>
        <dbReference type="ARBA" id="ARBA00022759"/>
    </source>
</evidence>
<dbReference type="InterPro" id="IPR001584">
    <property type="entry name" value="Integrase_cat-core"/>
</dbReference>
<dbReference type="GO" id="GO:0003964">
    <property type="term" value="F:RNA-directed DNA polymerase activity"/>
    <property type="evidence" value="ECO:0007669"/>
    <property type="project" value="UniProtKB-KW"/>
</dbReference>
<keyword evidence="5" id="KW-0378">Hydrolase</keyword>
<keyword evidence="3" id="KW-0540">Nuclease</keyword>
<organism evidence="9 10">
    <name type="scientific">Candidatus Entotheonella gemina</name>
    <dbReference type="NCBI Taxonomy" id="1429439"/>
    <lineage>
        <taxon>Bacteria</taxon>
        <taxon>Pseudomonadati</taxon>
        <taxon>Nitrospinota/Tectimicrobiota group</taxon>
        <taxon>Candidatus Tectimicrobiota</taxon>
        <taxon>Candidatus Entotheonellia</taxon>
        <taxon>Candidatus Entotheonellales</taxon>
        <taxon>Candidatus Entotheonellaceae</taxon>
        <taxon>Candidatus Entotheonella</taxon>
    </lineage>
</organism>
<keyword evidence="10" id="KW-1185">Reference proteome</keyword>
<dbReference type="SUPFAM" id="SSF53098">
    <property type="entry name" value="Ribonuclease H-like"/>
    <property type="match status" value="1"/>
</dbReference>
<dbReference type="Pfam" id="PF17921">
    <property type="entry name" value="Integrase_H2C2"/>
    <property type="match status" value="1"/>
</dbReference>
<dbReference type="PANTHER" id="PTHR37984">
    <property type="entry name" value="PROTEIN CBG26694"/>
    <property type="match status" value="1"/>
</dbReference>
<dbReference type="InterPro" id="IPR050951">
    <property type="entry name" value="Retrovirus_Pol_polyprotein"/>
</dbReference>
<evidence type="ECO:0000313" key="9">
    <source>
        <dbReference type="EMBL" id="ETW98760.1"/>
    </source>
</evidence>
<protein>
    <recommendedName>
        <fullName evidence="11">Integrase catalytic domain-containing protein</fullName>
    </recommendedName>
</protein>
<dbReference type="InterPro" id="IPR012337">
    <property type="entry name" value="RNaseH-like_sf"/>
</dbReference>
<keyword evidence="4" id="KW-0255">Endonuclease</keyword>
<dbReference type="CDD" id="cd09274">
    <property type="entry name" value="RNase_HI_RT_Ty3"/>
    <property type="match status" value="1"/>
</dbReference>
<dbReference type="Proteomes" id="UP000019140">
    <property type="component" value="Unassembled WGS sequence"/>
</dbReference>